<dbReference type="OrthoDB" id="4704294at2"/>
<dbReference type="InterPro" id="IPR003779">
    <property type="entry name" value="CMD-like"/>
</dbReference>
<proteinExistence type="predicted"/>
<dbReference type="SUPFAM" id="SSF69118">
    <property type="entry name" value="AhpD-like"/>
    <property type="match status" value="1"/>
</dbReference>
<evidence type="ECO:0000313" key="2">
    <source>
        <dbReference type="EMBL" id="RZT92864.1"/>
    </source>
</evidence>
<reference evidence="2 3" key="1">
    <citation type="submission" date="2019-02" db="EMBL/GenBank/DDBJ databases">
        <title>Genomic Encyclopedia of Type Strains, Phase IV (KMG-IV): sequencing the most valuable type-strain genomes for metagenomic binning, comparative biology and taxonomic classification.</title>
        <authorList>
            <person name="Goeker M."/>
        </authorList>
    </citation>
    <scope>NUCLEOTIDE SEQUENCE [LARGE SCALE GENOMIC DNA]</scope>
    <source>
        <strain evidence="2 3">DSM 23814</strain>
    </source>
</reference>
<dbReference type="InterPro" id="IPR029032">
    <property type="entry name" value="AhpD-like"/>
</dbReference>
<dbReference type="PANTHER" id="PTHR34846">
    <property type="entry name" value="4-CARBOXYMUCONOLACTONE DECARBOXYLASE FAMILY PROTEIN (AFU_ORTHOLOGUE AFUA_6G11590)"/>
    <property type="match status" value="1"/>
</dbReference>
<protein>
    <submittedName>
        <fullName evidence="2">Alkylhydroperoxidase family enzyme</fullName>
    </submittedName>
</protein>
<evidence type="ECO:0000259" key="1">
    <source>
        <dbReference type="Pfam" id="PF02627"/>
    </source>
</evidence>
<keyword evidence="2" id="KW-0560">Oxidoreductase</keyword>
<dbReference type="Pfam" id="PF02627">
    <property type="entry name" value="CMD"/>
    <property type="match status" value="1"/>
</dbReference>
<gene>
    <name evidence="2" type="ORF">EV681_3625</name>
</gene>
<dbReference type="EMBL" id="SHKO01000003">
    <property type="protein sequence ID" value="RZT92864.1"/>
    <property type="molecule type" value="Genomic_DNA"/>
</dbReference>
<name>A0A4Q7VAH2_9BURK</name>
<keyword evidence="3" id="KW-1185">Reference proteome</keyword>
<evidence type="ECO:0000313" key="3">
    <source>
        <dbReference type="Proteomes" id="UP000293398"/>
    </source>
</evidence>
<feature type="domain" description="Carboxymuconolactone decarboxylase-like" evidence="1">
    <location>
        <begin position="41"/>
        <end position="102"/>
    </location>
</feature>
<dbReference type="RefSeq" id="WP_130304749.1">
    <property type="nucleotide sequence ID" value="NZ_SHKO01000003.1"/>
</dbReference>
<dbReference type="Proteomes" id="UP000293398">
    <property type="component" value="Unassembled WGS sequence"/>
</dbReference>
<dbReference type="AlphaFoldDB" id="A0A4Q7VAH2"/>
<organism evidence="2 3">
    <name type="scientific">Advenella incenata</name>
    <dbReference type="NCBI Taxonomy" id="267800"/>
    <lineage>
        <taxon>Bacteria</taxon>
        <taxon>Pseudomonadati</taxon>
        <taxon>Pseudomonadota</taxon>
        <taxon>Betaproteobacteria</taxon>
        <taxon>Burkholderiales</taxon>
        <taxon>Alcaligenaceae</taxon>
    </lineage>
</organism>
<dbReference type="GO" id="GO:0051920">
    <property type="term" value="F:peroxiredoxin activity"/>
    <property type="evidence" value="ECO:0007669"/>
    <property type="project" value="InterPro"/>
</dbReference>
<sequence length="170" mass="19545">MARIPYAKLGQPETQALEKRITAERGKVFNLYAMLLNSAPVAEGWLAFLTAIRQKSTFPADVRELLIMRVAVLNEADYEFAQHMPFALRAGFTETQMQQLRHNDLLDFNDRDRALIAYCDAMTRDIRVPDQTFEAIRPYFNNQELVEVTATIGAYNMVSRFLEALQIDHD</sequence>
<dbReference type="PANTHER" id="PTHR34846:SF11">
    <property type="entry name" value="4-CARBOXYMUCONOLACTONE DECARBOXYLASE FAMILY PROTEIN (AFU_ORTHOLOGUE AFUA_6G11590)"/>
    <property type="match status" value="1"/>
</dbReference>
<comment type="caution">
    <text evidence="2">The sequence shown here is derived from an EMBL/GenBank/DDBJ whole genome shotgun (WGS) entry which is preliminary data.</text>
</comment>
<keyword evidence="2" id="KW-0575">Peroxidase</keyword>
<dbReference type="Gene3D" id="1.20.1290.10">
    <property type="entry name" value="AhpD-like"/>
    <property type="match status" value="1"/>
</dbReference>
<accession>A0A4Q7VAH2</accession>